<dbReference type="SUPFAM" id="SSF49309">
    <property type="entry name" value="Transglutaminase, two C-terminal domains"/>
    <property type="match status" value="1"/>
</dbReference>
<evidence type="ECO:0000259" key="3">
    <source>
        <dbReference type="SMART" id="SM00460"/>
    </source>
</evidence>
<dbReference type="PANTHER" id="PTHR11590">
    <property type="entry name" value="PROTEIN-GLUTAMINE GAMMA-GLUTAMYLTRANSFERASE"/>
    <property type="match status" value="1"/>
</dbReference>
<dbReference type="InterPro" id="IPR002931">
    <property type="entry name" value="Transglutaminase-like"/>
</dbReference>
<dbReference type="Gene3D" id="3.90.260.10">
    <property type="entry name" value="Transglutaminase-like"/>
    <property type="match status" value="1"/>
</dbReference>
<dbReference type="PANTHER" id="PTHR11590:SF40">
    <property type="entry name" value="HEMOCYTE PROTEIN-GLUTAMINE GAMMA-GLUTAMYLTRANSFERASE-LIKE PROTEIN"/>
    <property type="match status" value="1"/>
</dbReference>
<dbReference type="InterPro" id="IPR036238">
    <property type="entry name" value="Transglutaminase_C_sf"/>
</dbReference>
<dbReference type="PROSITE" id="PS00547">
    <property type="entry name" value="TRANSGLUTAMINASES"/>
    <property type="match status" value="1"/>
</dbReference>
<keyword evidence="5" id="KW-1185">Reference proteome</keyword>
<dbReference type="OrthoDB" id="6353348at2759"/>
<feature type="domain" description="Transglutaminase-like" evidence="3">
    <location>
        <begin position="318"/>
        <end position="415"/>
    </location>
</feature>
<dbReference type="InterPro" id="IPR013783">
    <property type="entry name" value="Ig-like_fold"/>
</dbReference>
<dbReference type="Pfam" id="PF00927">
    <property type="entry name" value="Transglut_C"/>
    <property type="match status" value="1"/>
</dbReference>
<feature type="active site" evidence="2">
    <location>
        <position position="389"/>
    </location>
</feature>
<evidence type="ECO:0000256" key="2">
    <source>
        <dbReference type="PIRSR" id="PIRSR000459-1"/>
    </source>
</evidence>
<dbReference type="Pfam" id="PF01841">
    <property type="entry name" value="Transglut_core"/>
    <property type="match status" value="1"/>
</dbReference>
<keyword evidence="4" id="KW-0808">Transferase</keyword>
<proteinExistence type="inferred from homology"/>
<dbReference type="FunFam" id="3.90.260.10:FF:000002">
    <property type="entry name" value="Erythrocyte membrane protein band 4.2"/>
    <property type="match status" value="1"/>
</dbReference>
<dbReference type="EMBL" id="SEYY01005508">
    <property type="protein sequence ID" value="KAB7503271.1"/>
    <property type="molecule type" value="Genomic_DNA"/>
</dbReference>
<comment type="caution">
    <text evidence="4">The sequence shown here is derived from an EMBL/GenBank/DDBJ whole genome shotgun (WGS) entry which is preliminary data.</text>
</comment>
<feature type="active site" evidence="2">
    <location>
        <position position="326"/>
    </location>
</feature>
<gene>
    <name evidence="4" type="primary">TGMH_3</name>
    <name evidence="4" type="ORF">Anas_05963</name>
</gene>
<dbReference type="Pfam" id="PF00868">
    <property type="entry name" value="Transglut_N"/>
    <property type="match status" value="1"/>
</dbReference>
<evidence type="ECO:0000313" key="5">
    <source>
        <dbReference type="Proteomes" id="UP000326759"/>
    </source>
</evidence>
<organism evidence="4 5">
    <name type="scientific">Armadillidium nasatum</name>
    <dbReference type="NCBI Taxonomy" id="96803"/>
    <lineage>
        <taxon>Eukaryota</taxon>
        <taxon>Metazoa</taxon>
        <taxon>Ecdysozoa</taxon>
        <taxon>Arthropoda</taxon>
        <taxon>Crustacea</taxon>
        <taxon>Multicrustacea</taxon>
        <taxon>Malacostraca</taxon>
        <taxon>Eumalacostraca</taxon>
        <taxon>Peracarida</taxon>
        <taxon>Isopoda</taxon>
        <taxon>Oniscidea</taxon>
        <taxon>Crinocheta</taxon>
        <taxon>Armadillidiidae</taxon>
        <taxon>Armadillidium</taxon>
    </lineage>
</organism>
<sequence length="571" mass="65211">MSHSNRLGSNHANWVNGLRSDFSREFANRREEEELKENLVGPLVNNVDRVHWYIKDNAKLHHTIKFDQIHDSSSPKPVFRRGQTFYVAMRFRDRDFDLDTDRIILNFRFGPKPSVAKDTLIVLPIINKKFTKTKDEWDVRIDPGTRAKDLVLQVFIPATAPVGIWRLNIRSGLKDRSQGAGMAVYKDETDVFILFNPWCKEDLVYLEDDKDREEYVMNDKGKVYVGSFRKPRGRPWAFGQFEDVVLPVACYVLELSKYPHSERGNPVKVVRAISGGVNDIDDEGILVGRWDGEYGDGIAPFKWTGSVRILEEYLKGGFRPVKYGQCWVFSAVTTTICRALGIPCRSVTNYVSAHDTNSSLTIDKFFSKAGDEIEGGPDGENWDSIWNFHVWNDVWMARPDLPPGYGGWQAIDATPQEESENKMQCGPASLEAVRRGDIGLGFDCPFVFAEVNADVMHWGEDDESDWGYKRMKMIQFHIGRSNPEGSAAERLAIHNAIRGSKRAQIYYEYQENVKEDVKFDLIELESIFVGEPFKVKVVIRNESDEPRTVSAALTAKSIYYTGVHHFNHQKS</sequence>
<reference evidence="4 5" key="1">
    <citation type="journal article" date="2019" name="PLoS Biol.">
        <title>Sex chromosomes control vertical transmission of feminizing Wolbachia symbionts in an isopod.</title>
        <authorList>
            <person name="Becking T."/>
            <person name="Chebbi M.A."/>
            <person name="Giraud I."/>
            <person name="Moumen B."/>
            <person name="Laverre T."/>
            <person name="Caubet Y."/>
            <person name="Peccoud J."/>
            <person name="Gilbert C."/>
            <person name="Cordaux R."/>
        </authorList>
    </citation>
    <scope>NUCLEOTIDE SEQUENCE [LARGE SCALE GENOMIC DNA]</scope>
    <source>
        <strain evidence="4">ANa2</strain>
        <tissue evidence="4">Whole body excluding digestive tract and cuticle</tissue>
    </source>
</reference>
<accession>A0A5N5T9I8</accession>
<dbReference type="Gene3D" id="2.60.40.10">
    <property type="entry name" value="Immunoglobulins"/>
    <property type="match status" value="2"/>
</dbReference>
<protein>
    <submittedName>
        <fullName evidence="4">Hemocyte protein-glutamine gamma-glutamyltransferase</fullName>
    </submittedName>
</protein>
<dbReference type="InterPro" id="IPR023608">
    <property type="entry name" value="Transglutaminase_animal"/>
</dbReference>
<dbReference type="InterPro" id="IPR014756">
    <property type="entry name" value="Ig_E-set"/>
</dbReference>
<dbReference type="SMART" id="SM00460">
    <property type="entry name" value="TGc"/>
    <property type="match status" value="1"/>
</dbReference>
<dbReference type="GO" id="GO:0003810">
    <property type="term" value="F:protein-glutamine gamma-glutamyltransferase activity"/>
    <property type="evidence" value="ECO:0007669"/>
    <property type="project" value="InterPro"/>
</dbReference>
<dbReference type="AlphaFoldDB" id="A0A5N5T9I8"/>
<evidence type="ECO:0000313" key="4">
    <source>
        <dbReference type="EMBL" id="KAB7503271.1"/>
    </source>
</evidence>
<dbReference type="InterPro" id="IPR001102">
    <property type="entry name" value="Transglutaminase_N"/>
</dbReference>
<dbReference type="SUPFAM" id="SSF54001">
    <property type="entry name" value="Cysteine proteinases"/>
    <property type="match status" value="1"/>
</dbReference>
<dbReference type="PIRSF" id="PIRSF000459">
    <property type="entry name" value="TGM_EBP42"/>
    <property type="match status" value="1"/>
</dbReference>
<name>A0A5N5T9I8_9CRUS</name>
<comment type="similarity">
    <text evidence="1">Belongs to the transglutaminase superfamily. Transglutaminase family.</text>
</comment>
<dbReference type="SUPFAM" id="SSF81296">
    <property type="entry name" value="E set domains"/>
    <property type="match status" value="1"/>
</dbReference>
<dbReference type="InterPro" id="IPR050779">
    <property type="entry name" value="Transglutaminase"/>
</dbReference>
<dbReference type="InterPro" id="IPR038765">
    <property type="entry name" value="Papain-like_cys_pep_sf"/>
</dbReference>
<dbReference type="InterPro" id="IPR013808">
    <property type="entry name" value="Transglutaminase_AS"/>
</dbReference>
<evidence type="ECO:0000256" key="1">
    <source>
        <dbReference type="ARBA" id="ARBA00005968"/>
    </source>
</evidence>
<dbReference type="InterPro" id="IPR008958">
    <property type="entry name" value="Transglutaminase_C"/>
</dbReference>
<dbReference type="Proteomes" id="UP000326759">
    <property type="component" value="Unassembled WGS sequence"/>
</dbReference>
<feature type="active site" evidence="2">
    <location>
        <position position="412"/>
    </location>
</feature>
<dbReference type="InterPro" id="IPR036985">
    <property type="entry name" value="Transglutaminase-like_sf"/>
</dbReference>